<evidence type="ECO:0000259" key="1">
    <source>
        <dbReference type="PROSITE" id="PS50994"/>
    </source>
</evidence>
<comment type="caution">
    <text evidence="2">The sequence shown here is derived from an EMBL/GenBank/DDBJ whole genome shotgun (WGS) entry which is preliminary data.</text>
</comment>
<dbReference type="Proteomes" id="UP001227126">
    <property type="component" value="Unassembled WGS sequence"/>
</dbReference>
<dbReference type="SUPFAM" id="SSF53098">
    <property type="entry name" value="Ribonuclease H-like"/>
    <property type="match status" value="1"/>
</dbReference>
<sequence length="121" mass="13356">MADLTYVTISGGFAYVALILDAWSRRVVGYAIGRKIDARLAVQALRHAIALRQPLPGCVFHTDRGSQYASEMHRALLAQHGLVGSMRRAIKRRSSDVVKVSSRRVRAFQPARGPDSFCSIC</sequence>
<feature type="domain" description="Integrase catalytic" evidence="1">
    <location>
        <begin position="1"/>
        <end position="121"/>
    </location>
</feature>
<dbReference type="RefSeq" id="WP_284487666.1">
    <property type="nucleotide sequence ID" value="NZ_JASNJE010000049.1"/>
</dbReference>
<dbReference type="InterPro" id="IPR012337">
    <property type="entry name" value="RNaseH-like_sf"/>
</dbReference>
<dbReference type="InterPro" id="IPR001584">
    <property type="entry name" value="Integrase_cat-core"/>
</dbReference>
<dbReference type="PANTHER" id="PTHR46889">
    <property type="entry name" value="TRANSPOSASE INSF FOR INSERTION SEQUENCE IS3B-RELATED"/>
    <property type="match status" value="1"/>
</dbReference>
<dbReference type="PROSITE" id="PS50994">
    <property type="entry name" value="INTEGRASE"/>
    <property type="match status" value="1"/>
</dbReference>
<organism evidence="2 3">
    <name type="scientific">Sedimentitalea xiamensis</name>
    <dbReference type="NCBI Taxonomy" id="3050037"/>
    <lineage>
        <taxon>Bacteria</taxon>
        <taxon>Pseudomonadati</taxon>
        <taxon>Pseudomonadota</taxon>
        <taxon>Alphaproteobacteria</taxon>
        <taxon>Rhodobacterales</taxon>
        <taxon>Paracoccaceae</taxon>
        <taxon>Sedimentitalea</taxon>
    </lineage>
</organism>
<proteinExistence type="predicted"/>
<dbReference type="EMBL" id="JASNJE010000049">
    <property type="protein sequence ID" value="MDK3075746.1"/>
    <property type="molecule type" value="Genomic_DNA"/>
</dbReference>
<evidence type="ECO:0000313" key="2">
    <source>
        <dbReference type="EMBL" id="MDK3075746.1"/>
    </source>
</evidence>
<dbReference type="PANTHER" id="PTHR46889:SF7">
    <property type="entry name" value="TRANSPOSASE FOR INSERTION SEQUENCE ELEMENT IS904"/>
    <property type="match status" value="1"/>
</dbReference>
<gene>
    <name evidence="2" type="ORF">QO034_22035</name>
</gene>
<dbReference type="Pfam" id="PF00665">
    <property type="entry name" value="rve"/>
    <property type="match status" value="1"/>
</dbReference>
<dbReference type="InterPro" id="IPR036397">
    <property type="entry name" value="RNaseH_sf"/>
</dbReference>
<name>A0ABT7FKQ7_9RHOB</name>
<protein>
    <submittedName>
        <fullName evidence="2">DDE-type integrase/transposase/recombinase</fullName>
    </submittedName>
</protein>
<dbReference type="InterPro" id="IPR050900">
    <property type="entry name" value="Transposase_IS3/IS150/IS904"/>
</dbReference>
<evidence type="ECO:0000313" key="3">
    <source>
        <dbReference type="Proteomes" id="UP001227126"/>
    </source>
</evidence>
<dbReference type="Gene3D" id="3.30.420.10">
    <property type="entry name" value="Ribonuclease H-like superfamily/Ribonuclease H"/>
    <property type="match status" value="1"/>
</dbReference>
<keyword evidence="3" id="KW-1185">Reference proteome</keyword>
<reference evidence="2 3" key="1">
    <citation type="submission" date="2023-05" db="EMBL/GenBank/DDBJ databases">
        <title>Sedimentitalea sp. nov. JM2-8.</title>
        <authorList>
            <person name="Huang J."/>
        </authorList>
    </citation>
    <scope>NUCLEOTIDE SEQUENCE [LARGE SCALE GENOMIC DNA]</scope>
    <source>
        <strain evidence="2 3">JM2-8</strain>
    </source>
</reference>
<accession>A0ABT7FKQ7</accession>